<keyword evidence="1" id="KW-0472">Membrane</keyword>
<keyword evidence="1" id="KW-1133">Transmembrane helix</keyword>
<sequence length="320" mass="35365">MVPAAVLAFNILSLLGFLLLILVFLTACLSPTVKRVSTWYSYIISWTIFCITAFVVLGHQAPGDPPPSFALCVVDSALMYASRPFAGFATLALILHLYLNISTRLKNADGYVRREHVIALLGFPPAVYILMFLYTLILGIRTPDQVELEVGGFYCHIASQTPAIVGAALVVLGTSVSLIIEVLIAILLSRNWRAFRALQRCNEHTVSLSIILRVSIFGLIPAVGLILTFATYEQTLQNRIWSTYNILIALLPLAAALVFGSQWDLIKVWMFWRRSRVSRWSRSTRVPNARAAAPTDSGMPFFVIGPGMHPEEWEGGGKVV</sequence>
<feature type="transmembrane region" description="Helical" evidence="1">
    <location>
        <begin position="39"/>
        <end position="57"/>
    </location>
</feature>
<dbReference type="AlphaFoldDB" id="A0AAD7FJD5"/>
<feature type="transmembrane region" description="Helical" evidence="1">
    <location>
        <begin position="77"/>
        <end position="99"/>
    </location>
</feature>
<feature type="transmembrane region" description="Helical" evidence="1">
    <location>
        <begin position="244"/>
        <end position="266"/>
    </location>
</feature>
<keyword evidence="3" id="KW-1185">Reference proteome</keyword>
<evidence type="ECO:0000256" key="1">
    <source>
        <dbReference type="SAM" id="Phobius"/>
    </source>
</evidence>
<gene>
    <name evidence="2" type="ORF">FB45DRAFT_123834</name>
</gene>
<accession>A0AAD7FJD5</accession>
<evidence type="ECO:0000313" key="2">
    <source>
        <dbReference type="EMBL" id="KAJ7622288.1"/>
    </source>
</evidence>
<dbReference type="EMBL" id="JARKIF010000015">
    <property type="protein sequence ID" value="KAJ7622288.1"/>
    <property type="molecule type" value="Genomic_DNA"/>
</dbReference>
<keyword evidence="1" id="KW-0812">Transmembrane</keyword>
<proteinExistence type="predicted"/>
<feature type="transmembrane region" description="Helical" evidence="1">
    <location>
        <begin position="210"/>
        <end position="232"/>
    </location>
</feature>
<reference evidence="2" key="1">
    <citation type="submission" date="2023-03" db="EMBL/GenBank/DDBJ databases">
        <title>Massive genome expansion in bonnet fungi (Mycena s.s.) driven by repeated elements and novel gene families across ecological guilds.</title>
        <authorList>
            <consortium name="Lawrence Berkeley National Laboratory"/>
            <person name="Harder C.B."/>
            <person name="Miyauchi S."/>
            <person name="Viragh M."/>
            <person name="Kuo A."/>
            <person name="Thoen E."/>
            <person name="Andreopoulos B."/>
            <person name="Lu D."/>
            <person name="Skrede I."/>
            <person name="Drula E."/>
            <person name="Henrissat B."/>
            <person name="Morin E."/>
            <person name="Kohler A."/>
            <person name="Barry K."/>
            <person name="LaButti K."/>
            <person name="Morin E."/>
            <person name="Salamov A."/>
            <person name="Lipzen A."/>
            <person name="Mereny Z."/>
            <person name="Hegedus B."/>
            <person name="Baldrian P."/>
            <person name="Stursova M."/>
            <person name="Weitz H."/>
            <person name="Taylor A."/>
            <person name="Grigoriev I.V."/>
            <person name="Nagy L.G."/>
            <person name="Martin F."/>
            <person name="Kauserud H."/>
        </authorList>
    </citation>
    <scope>NUCLEOTIDE SEQUENCE</scope>
    <source>
        <strain evidence="2">9284</strain>
    </source>
</reference>
<feature type="transmembrane region" description="Helical" evidence="1">
    <location>
        <begin position="6"/>
        <end position="27"/>
    </location>
</feature>
<feature type="transmembrane region" description="Helical" evidence="1">
    <location>
        <begin position="163"/>
        <end position="189"/>
    </location>
</feature>
<name>A0AAD7FJD5_9AGAR</name>
<evidence type="ECO:0000313" key="3">
    <source>
        <dbReference type="Proteomes" id="UP001221142"/>
    </source>
</evidence>
<protein>
    <submittedName>
        <fullName evidence="2">Uncharacterized protein</fullName>
    </submittedName>
</protein>
<comment type="caution">
    <text evidence="2">The sequence shown here is derived from an EMBL/GenBank/DDBJ whole genome shotgun (WGS) entry which is preliminary data.</text>
</comment>
<organism evidence="2 3">
    <name type="scientific">Roridomyces roridus</name>
    <dbReference type="NCBI Taxonomy" id="1738132"/>
    <lineage>
        <taxon>Eukaryota</taxon>
        <taxon>Fungi</taxon>
        <taxon>Dikarya</taxon>
        <taxon>Basidiomycota</taxon>
        <taxon>Agaricomycotina</taxon>
        <taxon>Agaricomycetes</taxon>
        <taxon>Agaricomycetidae</taxon>
        <taxon>Agaricales</taxon>
        <taxon>Marasmiineae</taxon>
        <taxon>Mycenaceae</taxon>
        <taxon>Roridomyces</taxon>
    </lineage>
</organism>
<feature type="transmembrane region" description="Helical" evidence="1">
    <location>
        <begin position="120"/>
        <end position="140"/>
    </location>
</feature>
<dbReference type="Proteomes" id="UP001221142">
    <property type="component" value="Unassembled WGS sequence"/>
</dbReference>